<comment type="caution">
    <text evidence="2">The sequence shown here is derived from an EMBL/GenBank/DDBJ whole genome shotgun (WGS) entry which is preliminary data.</text>
</comment>
<feature type="domain" description="Beta-lactamase-related" evidence="1">
    <location>
        <begin position="16"/>
        <end position="418"/>
    </location>
</feature>
<keyword evidence="3" id="KW-1185">Reference proteome</keyword>
<dbReference type="Pfam" id="PF00144">
    <property type="entry name" value="Beta-lactamase"/>
    <property type="match status" value="1"/>
</dbReference>
<name>A0ABQ9NQ51_9PEZI</name>
<evidence type="ECO:0000259" key="1">
    <source>
        <dbReference type="Pfam" id="PF00144"/>
    </source>
</evidence>
<proteinExistence type="predicted"/>
<dbReference type="SUPFAM" id="SSF56601">
    <property type="entry name" value="beta-lactamase/transpeptidase-like"/>
    <property type="match status" value="1"/>
</dbReference>
<sequence>MSAPILLADNATVNIKQAIDNAVQTSEIPGAILRVVDSGGNAIFSYASGSVAPIGNLAARHDLLQDDIAALWSMTKLVTSVAVLQLVDKGILDLDDSHVIEQTLPELASKRILLGFENGTAEGEKKKPILVPRETDITARRLLTHTVGTSISLFEPLLLEFWGDEWAAKSETADYWNNMKTTPLIAQPGTTWRYGSATDWAGVLVERLSKSSLADYFSRNIFQPLGMTDSTFDAHMPPQNSTRIFPPYLKHPNGSLVPDTHIFSGPGPEAPGPFFPDSDEHRYMGGNGLAMTAPDYGVLLATLLNGGVHSTNGARLLSKASVDAIFTPQLPPEVKFSGVVGFPLPIVVPADLKAHDPDVGIGLAGSAVSRNDRVLSNGTVGRRAGSAYWYGVRNAEWWMDRAAGIGVVIFSNYLPWNDGAWLRLVETVESEIYTGLSGPGC</sequence>
<reference evidence="2" key="1">
    <citation type="submission" date="2022-10" db="EMBL/GenBank/DDBJ databases">
        <title>Culturing micro-colonial fungi from biological soil crusts in the Mojave desert and describing Neophaeococcomyces mojavensis, and introducing the new genera and species Taxawa tesnikishii.</title>
        <authorList>
            <person name="Kurbessoian T."/>
            <person name="Stajich J.E."/>
        </authorList>
    </citation>
    <scope>NUCLEOTIDE SEQUENCE</scope>
    <source>
        <strain evidence="2">TK_1</strain>
    </source>
</reference>
<gene>
    <name evidence="2" type="ORF">H2201_006757</name>
</gene>
<accession>A0ABQ9NQ51</accession>
<organism evidence="2 3">
    <name type="scientific">Coniosporium apollinis</name>
    <dbReference type="NCBI Taxonomy" id="61459"/>
    <lineage>
        <taxon>Eukaryota</taxon>
        <taxon>Fungi</taxon>
        <taxon>Dikarya</taxon>
        <taxon>Ascomycota</taxon>
        <taxon>Pezizomycotina</taxon>
        <taxon>Dothideomycetes</taxon>
        <taxon>Dothideomycetes incertae sedis</taxon>
        <taxon>Coniosporium</taxon>
    </lineage>
</organism>
<dbReference type="EMBL" id="JAPDRL010000062">
    <property type="protein sequence ID" value="KAJ9660865.1"/>
    <property type="molecule type" value="Genomic_DNA"/>
</dbReference>
<evidence type="ECO:0000313" key="3">
    <source>
        <dbReference type="Proteomes" id="UP001172684"/>
    </source>
</evidence>
<dbReference type="InterPro" id="IPR050789">
    <property type="entry name" value="Diverse_Enzym_Activities"/>
</dbReference>
<dbReference type="PANTHER" id="PTHR43283:SF3">
    <property type="entry name" value="BETA-LACTAMASE FAMILY PROTEIN (AFU_ORTHOLOGUE AFUA_5G07500)"/>
    <property type="match status" value="1"/>
</dbReference>
<dbReference type="Proteomes" id="UP001172684">
    <property type="component" value="Unassembled WGS sequence"/>
</dbReference>
<dbReference type="InterPro" id="IPR001466">
    <property type="entry name" value="Beta-lactam-related"/>
</dbReference>
<dbReference type="InterPro" id="IPR012338">
    <property type="entry name" value="Beta-lactam/transpept-like"/>
</dbReference>
<dbReference type="Gene3D" id="3.40.710.10">
    <property type="entry name" value="DD-peptidase/beta-lactamase superfamily"/>
    <property type="match status" value="1"/>
</dbReference>
<evidence type="ECO:0000313" key="2">
    <source>
        <dbReference type="EMBL" id="KAJ9660865.1"/>
    </source>
</evidence>
<protein>
    <recommendedName>
        <fullName evidence="1">Beta-lactamase-related domain-containing protein</fullName>
    </recommendedName>
</protein>
<dbReference type="PANTHER" id="PTHR43283">
    <property type="entry name" value="BETA-LACTAMASE-RELATED"/>
    <property type="match status" value="1"/>
</dbReference>